<reference evidence="2" key="1">
    <citation type="submission" date="2017-09" db="EMBL/GenBank/DDBJ databases">
        <title>Depth-based differentiation of microbial function through sediment-hosted aquifers and enrichment of novel symbionts in the deep terrestrial subsurface.</title>
        <authorList>
            <person name="Probst A.J."/>
            <person name="Ladd B."/>
            <person name="Jarett J.K."/>
            <person name="Geller-Mcgrath D.E."/>
            <person name="Sieber C.M.K."/>
            <person name="Emerson J.B."/>
            <person name="Anantharaman K."/>
            <person name="Thomas B.C."/>
            <person name="Malmstrom R."/>
            <person name="Stieglmeier M."/>
            <person name="Klingl A."/>
            <person name="Woyke T."/>
            <person name="Ryan C.M."/>
            <person name="Banfield J.F."/>
        </authorList>
    </citation>
    <scope>NUCLEOTIDE SEQUENCE [LARGE SCALE GENOMIC DNA]</scope>
</reference>
<accession>A0A2H0XCT5</accession>
<evidence type="ECO:0008006" key="3">
    <source>
        <dbReference type="Google" id="ProtNLM"/>
    </source>
</evidence>
<name>A0A2H0XCT5_UNCKA</name>
<gene>
    <name evidence="1" type="ORF">COT50_00690</name>
</gene>
<proteinExistence type="predicted"/>
<dbReference type="EMBL" id="PEYU01000013">
    <property type="protein sequence ID" value="PIS22661.1"/>
    <property type="molecule type" value="Genomic_DNA"/>
</dbReference>
<dbReference type="Gene3D" id="3.30.420.40">
    <property type="match status" value="1"/>
</dbReference>
<comment type="caution">
    <text evidence="1">The sequence shown here is derived from an EMBL/GenBank/DDBJ whole genome shotgun (WGS) entry which is preliminary data.</text>
</comment>
<protein>
    <recommendedName>
        <fullName evidence="3">Gcp-like domain-containing protein</fullName>
    </recommendedName>
</protein>
<organism evidence="1 2">
    <name type="scientific">candidate division WWE3 bacterium CG08_land_8_20_14_0_20_41_10</name>
    <dbReference type="NCBI Taxonomy" id="1975085"/>
    <lineage>
        <taxon>Bacteria</taxon>
        <taxon>Katanobacteria</taxon>
    </lineage>
</organism>
<evidence type="ECO:0000313" key="1">
    <source>
        <dbReference type="EMBL" id="PIS22661.1"/>
    </source>
</evidence>
<dbReference type="Proteomes" id="UP000231252">
    <property type="component" value="Unassembled WGS sequence"/>
</dbReference>
<evidence type="ECO:0000313" key="2">
    <source>
        <dbReference type="Proteomes" id="UP000231252"/>
    </source>
</evidence>
<sequence>MYKIYLDTSKRYLNKVTLYGDDKVVDEKSGDIDVVQTIADLLSAHKLKPEDVFVDYFEGPGDSFTGLKIGSAIANTFNFATGKIKSADVKLPNYGREPNISPRKNK</sequence>
<dbReference type="AlphaFoldDB" id="A0A2H0XCT5"/>